<dbReference type="GO" id="GO:0008146">
    <property type="term" value="F:sulfotransferase activity"/>
    <property type="evidence" value="ECO:0000318"/>
    <property type="project" value="GO_Central"/>
</dbReference>
<evidence type="ECO:0000313" key="5">
    <source>
        <dbReference type="EnsemblMetazoa" id="ISCW024003-PA"/>
    </source>
</evidence>
<feature type="domain" description="Sulfotransferase" evidence="3">
    <location>
        <begin position="320"/>
        <end position="461"/>
    </location>
</feature>
<protein>
    <submittedName>
        <fullName evidence="4 5">Sulfotransferase, putative</fullName>
        <ecNumber evidence="4">2.8.2.2</ecNumber>
    </submittedName>
</protein>
<dbReference type="GO" id="GO:0004027">
    <property type="term" value="F:alcohol sulfotransferase activity"/>
    <property type="evidence" value="ECO:0007669"/>
    <property type="project" value="UniProtKB-EC"/>
</dbReference>
<sequence length="468" mass="54851">MSLKRFPAYQDIGGVKYSMGYKADHVREALNYMPHDGDIVLVSHLKCGNNWLEQIMQLILYSGQSAADLSEYHRRTPYIEMVGTGPVKNMQPPRFFKTHFSYERQPMNPKAKYVYLTRNPLDVCVSFYHFTRSLPVYRFGDGTFDDFFELFVTGKNDRGDFFDHLMSWYSHKDDSNVFFVTYEELKRNFKDTVLRLAYSLAEEYARQLETDEELFQKLVDQSSIEILSQILTITEGKMRSMEEKGDNAILDVAKRFVCNESGKPSPESILDIDGVRDFSAYKVDLDNEALSFVPHNGDIVMVSPLKCGNNRLEQIMKLILYSYERQPINTKAKYVYLARNLLDICVSFYSFTRTVPMYRFRDGTFDDFFELCVTGQNDRGHFFDHLMSRYPHKDGAKVFFVSYEEFKRNFRDIVLRLGRFLGDKYAKALVSKDLFQKVVEQSSLSFMSQFLTFREEKMRKLFEKGDKD</sequence>
<dbReference type="InterPro" id="IPR000863">
    <property type="entry name" value="Sulfotransferase_dom"/>
</dbReference>
<comment type="similarity">
    <text evidence="1">Belongs to the sulfotransferase 1 family.</text>
</comment>
<feature type="non-terminal residue" evidence="4">
    <location>
        <position position="468"/>
    </location>
</feature>
<organism>
    <name type="scientific">Ixodes scapularis</name>
    <name type="common">Black-legged tick</name>
    <name type="synonym">Deer tick</name>
    <dbReference type="NCBI Taxonomy" id="6945"/>
    <lineage>
        <taxon>Eukaryota</taxon>
        <taxon>Metazoa</taxon>
        <taxon>Ecdysozoa</taxon>
        <taxon>Arthropoda</taxon>
        <taxon>Chelicerata</taxon>
        <taxon>Arachnida</taxon>
        <taxon>Acari</taxon>
        <taxon>Parasitiformes</taxon>
        <taxon>Ixodida</taxon>
        <taxon>Ixodoidea</taxon>
        <taxon>Ixodidae</taxon>
        <taxon>Ixodinae</taxon>
        <taxon>Ixodes</taxon>
    </lineage>
</organism>
<evidence type="ECO:0000313" key="6">
    <source>
        <dbReference type="Proteomes" id="UP000001555"/>
    </source>
</evidence>
<evidence type="ECO:0000313" key="4">
    <source>
        <dbReference type="EMBL" id="EEC20207.1"/>
    </source>
</evidence>
<keyword evidence="6" id="KW-1185">Reference proteome</keyword>
<dbReference type="EMBL" id="DS974061">
    <property type="protein sequence ID" value="EEC20207.1"/>
    <property type="molecule type" value="Genomic_DNA"/>
</dbReference>
<dbReference type="EC" id="2.8.2.2" evidence="4"/>
<dbReference type="SUPFAM" id="SSF52540">
    <property type="entry name" value="P-loop containing nucleoside triphosphate hydrolases"/>
    <property type="match status" value="2"/>
</dbReference>
<feature type="domain" description="Sulfotransferase" evidence="3">
    <location>
        <begin position="36"/>
        <end position="226"/>
    </location>
</feature>
<dbReference type="VEuPathDB" id="VectorBase:ISCP_026237"/>
<dbReference type="VEuPathDB" id="VectorBase:ISCW024003"/>
<dbReference type="AlphaFoldDB" id="B7QMY5"/>
<reference evidence="4 6" key="1">
    <citation type="submission" date="2008-03" db="EMBL/GenBank/DDBJ databases">
        <title>Annotation of Ixodes scapularis.</title>
        <authorList>
            <consortium name="Ixodes scapularis Genome Project Consortium"/>
            <person name="Caler E."/>
            <person name="Hannick L.I."/>
            <person name="Bidwell S."/>
            <person name="Joardar V."/>
            <person name="Thiagarajan M."/>
            <person name="Amedeo P."/>
            <person name="Galinsky K.J."/>
            <person name="Schobel S."/>
            <person name="Inman J."/>
            <person name="Hostetler J."/>
            <person name="Miller J."/>
            <person name="Hammond M."/>
            <person name="Megy K."/>
            <person name="Lawson D."/>
            <person name="Kodira C."/>
            <person name="Sutton G."/>
            <person name="Meyer J."/>
            <person name="Hill C.A."/>
            <person name="Birren B."/>
            <person name="Nene V."/>
            <person name="Collins F."/>
            <person name="Alarcon-Chaidez F."/>
            <person name="Wikel S."/>
            <person name="Strausberg R."/>
        </authorList>
    </citation>
    <scope>NUCLEOTIDE SEQUENCE [LARGE SCALE GENOMIC DNA]</scope>
    <source>
        <strain evidence="6">Wikel</strain>
        <strain evidence="4">Wikel colony</strain>
    </source>
</reference>
<keyword evidence="2 4" id="KW-0808">Transferase</keyword>
<dbReference type="Gene3D" id="3.40.50.300">
    <property type="entry name" value="P-loop containing nucleotide triphosphate hydrolases"/>
    <property type="match status" value="2"/>
</dbReference>
<dbReference type="Pfam" id="PF00685">
    <property type="entry name" value="Sulfotransfer_1"/>
    <property type="match status" value="2"/>
</dbReference>
<evidence type="ECO:0000259" key="3">
    <source>
        <dbReference type="Pfam" id="PF00685"/>
    </source>
</evidence>
<proteinExistence type="inferred from homology"/>
<dbReference type="PaxDb" id="6945-B7QMY5"/>
<dbReference type="EnsemblMetazoa" id="ISCW024003-RA">
    <property type="protein sequence ID" value="ISCW024003-PA"/>
    <property type="gene ID" value="ISCW024003"/>
</dbReference>
<gene>
    <name evidence="4" type="ORF">IscW_ISCW024003</name>
</gene>
<dbReference type="PANTHER" id="PTHR11783">
    <property type="entry name" value="SULFOTRANSFERASE SULT"/>
    <property type="match status" value="1"/>
</dbReference>
<dbReference type="VEuPathDB" id="VectorBase:ISCI000969"/>
<name>B7QMY5_IXOSC</name>
<evidence type="ECO:0000256" key="1">
    <source>
        <dbReference type="ARBA" id="ARBA00005771"/>
    </source>
</evidence>
<dbReference type="GO" id="GO:0005737">
    <property type="term" value="C:cytoplasm"/>
    <property type="evidence" value="ECO:0000318"/>
    <property type="project" value="GO_Central"/>
</dbReference>
<dbReference type="OrthoDB" id="205623at2759"/>
<dbReference type="Proteomes" id="UP000001555">
    <property type="component" value="Unassembled WGS sequence"/>
</dbReference>
<dbReference type="InterPro" id="IPR027417">
    <property type="entry name" value="P-loop_NTPase"/>
</dbReference>
<dbReference type="HOGENOM" id="CLU_538926_0_0_1"/>
<dbReference type="EMBL" id="ABJB010164215">
    <property type="status" value="NOT_ANNOTATED_CDS"/>
    <property type="molecule type" value="Genomic_DNA"/>
</dbReference>
<reference evidence="5" key="2">
    <citation type="submission" date="2020-05" db="UniProtKB">
        <authorList>
            <consortium name="EnsemblMetazoa"/>
        </authorList>
    </citation>
    <scope>IDENTIFICATION</scope>
    <source>
        <strain evidence="5">wikel</strain>
    </source>
</reference>
<dbReference type="GO" id="GO:0051923">
    <property type="term" value="P:sulfation"/>
    <property type="evidence" value="ECO:0000318"/>
    <property type="project" value="GO_Central"/>
</dbReference>
<evidence type="ECO:0000256" key="2">
    <source>
        <dbReference type="ARBA" id="ARBA00022679"/>
    </source>
</evidence>
<dbReference type="VEuPathDB" id="VectorBase:ISCI010630"/>
<accession>B7QMY5</accession>